<name>A0ABT5EK89_9BACT</name>
<evidence type="ECO:0000313" key="2">
    <source>
        <dbReference type="Proteomes" id="UP001221411"/>
    </source>
</evidence>
<gene>
    <name evidence="1" type="ORF">POL67_07440</name>
</gene>
<keyword evidence="2" id="KW-1185">Reference proteome</keyword>
<sequence>MHRSLVVWPLLAFVAGCDGVTYWNPPEVPAAAPSSVEDDVVLREHEDTVERIANMTGDFALQERVAARGLRIVDVAWEDTARAVGSALGPNISDLTLELRRRRTTGEWADALMPVLRYPNFSDRTADVPSDRFFLRVGNERGAPLQTISLLDALHDLRKIVSSPESLTGIEGARSPIDLTAPRDSHFLVSAQAVFENRSEDRSVRGYGQELYFNEHGSRAAFTAERRSDVAARIEARGGPRTESERSALGRGADLLALIQVPLVHEHRGALGGLSSSDNGYGYEFSDDALAAGGFGPNDATIHIRPGPVRSDLERAVLGHGPRLGPFLEGHGGRLVRDERFPIRITVQFYKATSDGVVTDADLDGITRNIESAYAHADFVGSLVLPSGDPNRPTAWQTMPGEWFPW</sequence>
<dbReference type="PROSITE" id="PS51257">
    <property type="entry name" value="PROKAR_LIPOPROTEIN"/>
    <property type="match status" value="1"/>
</dbReference>
<protein>
    <submittedName>
        <fullName evidence="1">Uncharacterized protein</fullName>
    </submittedName>
</protein>
<accession>A0ABT5EK89</accession>
<dbReference type="Proteomes" id="UP001221411">
    <property type="component" value="Unassembled WGS sequence"/>
</dbReference>
<dbReference type="RefSeq" id="WP_271916391.1">
    <property type="nucleotide sequence ID" value="NZ_JAQNDO010000001.1"/>
</dbReference>
<evidence type="ECO:0000313" key="1">
    <source>
        <dbReference type="EMBL" id="MDC0741175.1"/>
    </source>
</evidence>
<comment type="caution">
    <text evidence="1">The sequence shown here is derived from an EMBL/GenBank/DDBJ whole genome shotgun (WGS) entry which is preliminary data.</text>
</comment>
<reference evidence="1 2" key="1">
    <citation type="submission" date="2022-11" db="EMBL/GenBank/DDBJ databases">
        <title>Minimal conservation of predation-associated metabolite biosynthetic gene clusters underscores biosynthetic potential of Myxococcota including descriptions for ten novel species: Archangium lansinium sp. nov., Myxococcus landrumus sp. nov., Nannocystis bai.</title>
        <authorList>
            <person name="Ahearne A."/>
            <person name="Stevens C."/>
            <person name="Dowd S."/>
        </authorList>
    </citation>
    <scope>NUCLEOTIDE SEQUENCE [LARGE SCALE GENOMIC DNA]</scope>
    <source>
        <strain evidence="1 2">RJM3</strain>
    </source>
</reference>
<proteinExistence type="predicted"/>
<dbReference type="EMBL" id="JAQNDO010000001">
    <property type="protein sequence ID" value="MDC0741175.1"/>
    <property type="molecule type" value="Genomic_DNA"/>
</dbReference>
<organism evidence="1 2">
    <name type="scientific">Polyangium mundeleinium</name>
    <dbReference type="NCBI Taxonomy" id="2995306"/>
    <lineage>
        <taxon>Bacteria</taxon>
        <taxon>Pseudomonadati</taxon>
        <taxon>Myxococcota</taxon>
        <taxon>Polyangia</taxon>
        <taxon>Polyangiales</taxon>
        <taxon>Polyangiaceae</taxon>
        <taxon>Polyangium</taxon>
    </lineage>
</organism>